<dbReference type="Proteomes" id="UP000821853">
    <property type="component" value="Unassembled WGS sequence"/>
</dbReference>
<organism evidence="1 2">
    <name type="scientific">Haemaphysalis longicornis</name>
    <name type="common">Bush tick</name>
    <dbReference type="NCBI Taxonomy" id="44386"/>
    <lineage>
        <taxon>Eukaryota</taxon>
        <taxon>Metazoa</taxon>
        <taxon>Ecdysozoa</taxon>
        <taxon>Arthropoda</taxon>
        <taxon>Chelicerata</taxon>
        <taxon>Arachnida</taxon>
        <taxon>Acari</taxon>
        <taxon>Parasitiformes</taxon>
        <taxon>Ixodida</taxon>
        <taxon>Ixodoidea</taxon>
        <taxon>Ixodidae</taxon>
        <taxon>Haemaphysalinae</taxon>
        <taxon>Haemaphysalis</taxon>
    </lineage>
</organism>
<name>A0A9J6HBJ6_HAELO</name>
<dbReference type="OrthoDB" id="8948150at2759"/>
<protein>
    <submittedName>
        <fullName evidence="1">Uncharacterized protein</fullName>
    </submittedName>
</protein>
<sequence length="130" mass="14763">MIRDLIEVMTSRYPDKALRPGSVAEDKLIACLAYLAEWELHVGKEGGFLSQSTAVGLRVSISSVLCLLDDLTKRLKFKYIMTSKLSQESRGASFWNNKAVIWVQFVSNATAVFDNYQLPELLWPCKVRFE</sequence>
<comment type="caution">
    <text evidence="1">The sequence shown here is derived from an EMBL/GenBank/DDBJ whole genome shotgun (WGS) entry which is preliminary data.</text>
</comment>
<dbReference type="VEuPathDB" id="VectorBase:HLOH_050858"/>
<proteinExistence type="predicted"/>
<evidence type="ECO:0000313" key="1">
    <source>
        <dbReference type="EMBL" id="KAH9384117.1"/>
    </source>
</evidence>
<dbReference type="OMA" id="LAEWELH"/>
<dbReference type="EMBL" id="JABSTR010001626">
    <property type="protein sequence ID" value="KAH9384117.1"/>
    <property type="molecule type" value="Genomic_DNA"/>
</dbReference>
<accession>A0A9J6HBJ6</accession>
<gene>
    <name evidence="1" type="ORF">HPB48_026103</name>
</gene>
<evidence type="ECO:0000313" key="2">
    <source>
        <dbReference type="Proteomes" id="UP000821853"/>
    </source>
</evidence>
<keyword evidence="2" id="KW-1185">Reference proteome</keyword>
<dbReference type="AlphaFoldDB" id="A0A9J6HBJ6"/>
<reference evidence="1 2" key="1">
    <citation type="journal article" date="2020" name="Cell">
        <title>Large-Scale Comparative Analyses of Tick Genomes Elucidate Their Genetic Diversity and Vector Capacities.</title>
        <authorList>
            <consortium name="Tick Genome and Microbiome Consortium (TIGMIC)"/>
            <person name="Jia N."/>
            <person name="Wang J."/>
            <person name="Shi W."/>
            <person name="Du L."/>
            <person name="Sun Y."/>
            <person name="Zhan W."/>
            <person name="Jiang J.F."/>
            <person name="Wang Q."/>
            <person name="Zhang B."/>
            <person name="Ji P."/>
            <person name="Bell-Sakyi L."/>
            <person name="Cui X.M."/>
            <person name="Yuan T.T."/>
            <person name="Jiang B.G."/>
            <person name="Yang W.F."/>
            <person name="Lam T.T."/>
            <person name="Chang Q.C."/>
            <person name="Ding S.J."/>
            <person name="Wang X.J."/>
            <person name="Zhu J.G."/>
            <person name="Ruan X.D."/>
            <person name="Zhao L."/>
            <person name="Wei J.T."/>
            <person name="Ye R.Z."/>
            <person name="Que T.C."/>
            <person name="Du C.H."/>
            <person name="Zhou Y.H."/>
            <person name="Cheng J.X."/>
            <person name="Dai P.F."/>
            <person name="Guo W.B."/>
            <person name="Han X.H."/>
            <person name="Huang E.J."/>
            <person name="Li L.F."/>
            <person name="Wei W."/>
            <person name="Gao Y.C."/>
            <person name="Liu J.Z."/>
            <person name="Shao H.Z."/>
            <person name="Wang X."/>
            <person name="Wang C.C."/>
            <person name="Yang T.C."/>
            <person name="Huo Q.B."/>
            <person name="Li W."/>
            <person name="Chen H.Y."/>
            <person name="Chen S.E."/>
            <person name="Zhou L.G."/>
            <person name="Ni X.B."/>
            <person name="Tian J.H."/>
            <person name="Sheng Y."/>
            <person name="Liu T."/>
            <person name="Pan Y.S."/>
            <person name="Xia L.Y."/>
            <person name="Li J."/>
            <person name="Zhao F."/>
            <person name="Cao W.C."/>
        </authorList>
    </citation>
    <scope>NUCLEOTIDE SEQUENCE [LARGE SCALE GENOMIC DNA]</scope>
    <source>
        <strain evidence="1">HaeL-2018</strain>
    </source>
</reference>